<dbReference type="Gene3D" id="1.10.10.10">
    <property type="entry name" value="Winged helix-like DNA-binding domain superfamily/Winged helix DNA-binding domain"/>
    <property type="match status" value="1"/>
</dbReference>
<dbReference type="InterPro" id="IPR013249">
    <property type="entry name" value="RNA_pol_sigma70_r4_t2"/>
</dbReference>
<dbReference type="Pfam" id="PF04542">
    <property type="entry name" value="Sigma70_r2"/>
    <property type="match status" value="1"/>
</dbReference>
<dbReference type="GO" id="GO:0006352">
    <property type="term" value="P:DNA-templated transcription initiation"/>
    <property type="evidence" value="ECO:0007669"/>
    <property type="project" value="InterPro"/>
</dbReference>
<dbReference type="InterPro" id="IPR013325">
    <property type="entry name" value="RNA_pol_sigma_r2"/>
</dbReference>
<dbReference type="PANTHER" id="PTHR43133:SF52">
    <property type="entry name" value="ECF RNA POLYMERASE SIGMA FACTOR SIGL"/>
    <property type="match status" value="1"/>
</dbReference>
<dbReference type="PROSITE" id="PS01063">
    <property type="entry name" value="SIGMA70_ECF"/>
    <property type="match status" value="1"/>
</dbReference>
<evidence type="ECO:0000256" key="4">
    <source>
        <dbReference type="ARBA" id="ARBA00023125"/>
    </source>
</evidence>
<dbReference type="NCBIfam" id="TIGR02937">
    <property type="entry name" value="sigma70-ECF"/>
    <property type="match status" value="1"/>
</dbReference>
<evidence type="ECO:0000256" key="2">
    <source>
        <dbReference type="ARBA" id="ARBA00023015"/>
    </source>
</evidence>
<dbReference type="CDD" id="cd06171">
    <property type="entry name" value="Sigma70_r4"/>
    <property type="match status" value="1"/>
</dbReference>
<comment type="caution">
    <text evidence="9">The sequence shown here is derived from an EMBL/GenBank/DDBJ whole genome shotgun (WGS) entry which is preliminary data.</text>
</comment>
<gene>
    <name evidence="9" type="ORF">KC909_01065</name>
</gene>
<proteinExistence type="inferred from homology"/>
<dbReference type="SUPFAM" id="SSF88659">
    <property type="entry name" value="Sigma3 and sigma4 domains of RNA polymerase sigma factors"/>
    <property type="match status" value="1"/>
</dbReference>
<evidence type="ECO:0000259" key="8">
    <source>
        <dbReference type="Pfam" id="PF08281"/>
    </source>
</evidence>
<accession>A0A955RIN1</accession>
<evidence type="ECO:0000256" key="3">
    <source>
        <dbReference type="ARBA" id="ARBA00023082"/>
    </source>
</evidence>
<reference evidence="9" key="2">
    <citation type="journal article" date="2021" name="Microbiome">
        <title>Successional dynamics and alternative stable states in a saline activated sludge microbial community over 9 years.</title>
        <authorList>
            <person name="Wang Y."/>
            <person name="Ye J."/>
            <person name="Ju F."/>
            <person name="Liu L."/>
            <person name="Boyd J.A."/>
            <person name="Deng Y."/>
            <person name="Parks D.H."/>
            <person name="Jiang X."/>
            <person name="Yin X."/>
            <person name="Woodcroft B.J."/>
            <person name="Tyson G.W."/>
            <person name="Hugenholtz P."/>
            <person name="Polz M.F."/>
            <person name="Zhang T."/>
        </authorList>
    </citation>
    <scope>NUCLEOTIDE SEQUENCE</scope>
    <source>
        <strain evidence="9">HKST-UBA14</strain>
    </source>
</reference>
<reference evidence="9" key="1">
    <citation type="submission" date="2020-04" db="EMBL/GenBank/DDBJ databases">
        <authorList>
            <person name="Zhang T."/>
        </authorList>
    </citation>
    <scope>NUCLEOTIDE SEQUENCE</scope>
    <source>
        <strain evidence="9">HKST-UBA14</strain>
    </source>
</reference>
<dbReference type="InterPro" id="IPR036388">
    <property type="entry name" value="WH-like_DNA-bd_sf"/>
</dbReference>
<protein>
    <recommendedName>
        <fullName evidence="6">RNA polymerase sigma factor</fullName>
    </recommendedName>
</protein>
<evidence type="ECO:0000256" key="1">
    <source>
        <dbReference type="ARBA" id="ARBA00010641"/>
    </source>
</evidence>
<dbReference type="GO" id="GO:0016987">
    <property type="term" value="F:sigma factor activity"/>
    <property type="evidence" value="ECO:0007669"/>
    <property type="project" value="UniProtKB-KW"/>
</dbReference>
<dbReference type="PANTHER" id="PTHR43133">
    <property type="entry name" value="RNA POLYMERASE ECF-TYPE SIGMA FACTO"/>
    <property type="match status" value="1"/>
</dbReference>
<dbReference type="InterPro" id="IPR000838">
    <property type="entry name" value="RNA_pol_sigma70_ECF_CS"/>
</dbReference>
<feature type="domain" description="RNA polymerase sigma-70 region 2" evidence="7">
    <location>
        <begin position="15"/>
        <end position="75"/>
    </location>
</feature>
<dbReference type="InterPro" id="IPR039425">
    <property type="entry name" value="RNA_pol_sigma-70-like"/>
</dbReference>
<evidence type="ECO:0000259" key="7">
    <source>
        <dbReference type="Pfam" id="PF04542"/>
    </source>
</evidence>
<sequence>MTEELFIQLFRDTNKSIYNFVYFSVGRDKHLAEDIAQETFLRAWKYRETYKASKANVKTWLFSIARNLIIDNYKKIKEVNNENLDSEDVTNMSLSLDESIDIKIALDRLDLSSRELITLRYIEELELSEIALIIDKNINSTKVAIHRALQKLKQNITHEP</sequence>
<evidence type="ECO:0000313" key="10">
    <source>
        <dbReference type="Proteomes" id="UP000783287"/>
    </source>
</evidence>
<dbReference type="Proteomes" id="UP000783287">
    <property type="component" value="Unassembled WGS sequence"/>
</dbReference>
<comment type="similarity">
    <text evidence="1 6">Belongs to the sigma-70 factor family. ECF subfamily.</text>
</comment>
<dbReference type="SUPFAM" id="SSF88946">
    <property type="entry name" value="Sigma2 domain of RNA polymerase sigma factors"/>
    <property type="match status" value="1"/>
</dbReference>
<dbReference type="EMBL" id="JAGQLK010000013">
    <property type="protein sequence ID" value="MCA9382932.1"/>
    <property type="molecule type" value="Genomic_DNA"/>
</dbReference>
<evidence type="ECO:0000256" key="6">
    <source>
        <dbReference type="RuleBase" id="RU000716"/>
    </source>
</evidence>
<dbReference type="Gene3D" id="1.10.1740.10">
    <property type="match status" value="1"/>
</dbReference>
<dbReference type="InterPro" id="IPR014284">
    <property type="entry name" value="RNA_pol_sigma-70_dom"/>
</dbReference>
<dbReference type="InterPro" id="IPR013324">
    <property type="entry name" value="RNA_pol_sigma_r3/r4-like"/>
</dbReference>
<keyword evidence="2 6" id="KW-0805">Transcription regulation</keyword>
<dbReference type="AlphaFoldDB" id="A0A955RIN1"/>
<feature type="domain" description="RNA polymerase sigma factor 70 region 4 type 2" evidence="8">
    <location>
        <begin position="105"/>
        <end position="152"/>
    </location>
</feature>
<name>A0A955RIN1_9BACT</name>
<keyword evidence="3 6" id="KW-0731">Sigma factor</keyword>
<keyword evidence="5 6" id="KW-0804">Transcription</keyword>
<dbReference type="GO" id="GO:0003677">
    <property type="term" value="F:DNA binding"/>
    <property type="evidence" value="ECO:0007669"/>
    <property type="project" value="UniProtKB-KW"/>
</dbReference>
<evidence type="ECO:0000313" key="9">
    <source>
        <dbReference type="EMBL" id="MCA9382932.1"/>
    </source>
</evidence>
<organism evidence="9 10">
    <name type="scientific">Candidatus Dojkabacteria bacterium</name>
    <dbReference type="NCBI Taxonomy" id="2099670"/>
    <lineage>
        <taxon>Bacteria</taxon>
        <taxon>Candidatus Dojkabacteria</taxon>
    </lineage>
</organism>
<dbReference type="Pfam" id="PF08281">
    <property type="entry name" value="Sigma70_r4_2"/>
    <property type="match status" value="1"/>
</dbReference>
<keyword evidence="4 6" id="KW-0238">DNA-binding</keyword>
<evidence type="ECO:0000256" key="5">
    <source>
        <dbReference type="ARBA" id="ARBA00023163"/>
    </source>
</evidence>
<dbReference type="InterPro" id="IPR007627">
    <property type="entry name" value="RNA_pol_sigma70_r2"/>
</dbReference>